<dbReference type="InterPro" id="IPR051482">
    <property type="entry name" value="Cholesterol_transport"/>
</dbReference>
<dbReference type="AlphaFoldDB" id="E9I681"/>
<feature type="non-terminal residue" evidence="1">
    <location>
        <position position="276"/>
    </location>
</feature>
<dbReference type="InParanoid" id="E9I681"/>
<name>E9I681_DAPPU</name>
<dbReference type="KEGG" id="dpx:DAPPUDRAFT_123948"/>
<keyword evidence="2" id="KW-1185">Reference proteome</keyword>
<dbReference type="PANTHER" id="PTHR23319:SF4">
    <property type="entry name" value="GRAM DOMAIN CONTAINING 1B, ISOFORM E"/>
    <property type="match status" value="1"/>
</dbReference>
<accession>E9I681</accession>
<feature type="non-terminal residue" evidence="1">
    <location>
        <position position="1"/>
    </location>
</feature>
<sequence>ETILLPEITSLEKEEYSYSISIIIKGKNDVEETIPFEEIMKKVHVASISSLSSSPLKIFSELSMNASATAAANGNLQGACVFDKYNSSGENIVETCPCDASDHYEMTLLNDVVDIPVQFLFMALFYNAGISSTKEDPNDSDDDKYGCPSKTEDPLISEFRRNIMASRGIIGDIHFCDSISDDSFSLFDNLKDTPYNIPNNSEEKPYPTLNLKYTIPITNNLGMALISITMHLVKKKETECYESIRILYSKDCSVHVVEVIAQTPSVPFGDCFYTLV</sequence>
<evidence type="ECO:0000313" key="2">
    <source>
        <dbReference type="Proteomes" id="UP000000305"/>
    </source>
</evidence>
<dbReference type="EMBL" id="GL736250">
    <property type="protein sequence ID" value="EFX60499.1"/>
    <property type="molecule type" value="Genomic_DNA"/>
</dbReference>
<organism evidence="1 2">
    <name type="scientific">Daphnia pulex</name>
    <name type="common">Water flea</name>
    <dbReference type="NCBI Taxonomy" id="6669"/>
    <lineage>
        <taxon>Eukaryota</taxon>
        <taxon>Metazoa</taxon>
        <taxon>Ecdysozoa</taxon>
        <taxon>Arthropoda</taxon>
        <taxon>Crustacea</taxon>
        <taxon>Branchiopoda</taxon>
        <taxon>Diplostraca</taxon>
        <taxon>Cladocera</taxon>
        <taxon>Anomopoda</taxon>
        <taxon>Daphniidae</taxon>
        <taxon>Daphnia</taxon>
    </lineage>
</organism>
<dbReference type="HOGENOM" id="CLU_1010348_0_0_1"/>
<dbReference type="Proteomes" id="UP000000305">
    <property type="component" value="Unassembled WGS sequence"/>
</dbReference>
<proteinExistence type="predicted"/>
<gene>
    <name evidence="1" type="ORF">DAPPUDRAFT_123948</name>
</gene>
<protein>
    <submittedName>
        <fullName evidence="1">Uncharacterized protein</fullName>
    </submittedName>
</protein>
<dbReference type="PANTHER" id="PTHR23319">
    <property type="entry name" value="GRAM DOMAIN CONTAINING 1B, ISOFORM E"/>
    <property type="match status" value="1"/>
</dbReference>
<evidence type="ECO:0000313" key="1">
    <source>
        <dbReference type="EMBL" id="EFX60499.1"/>
    </source>
</evidence>
<reference evidence="1 2" key="1">
    <citation type="journal article" date="2011" name="Science">
        <title>The ecoresponsive genome of Daphnia pulex.</title>
        <authorList>
            <person name="Colbourne J.K."/>
            <person name="Pfrender M.E."/>
            <person name="Gilbert D."/>
            <person name="Thomas W.K."/>
            <person name="Tucker A."/>
            <person name="Oakley T.H."/>
            <person name="Tokishita S."/>
            <person name="Aerts A."/>
            <person name="Arnold G.J."/>
            <person name="Basu M.K."/>
            <person name="Bauer D.J."/>
            <person name="Caceres C.E."/>
            <person name="Carmel L."/>
            <person name="Casola C."/>
            <person name="Choi J.H."/>
            <person name="Detter J.C."/>
            <person name="Dong Q."/>
            <person name="Dusheyko S."/>
            <person name="Eads B.D."/>
            <person name="Frohlich T."/>
            <person name="Geiler-Samerotte K.A."/>
            <person name="Gerlach D."/>
            <person name="Hatcher P."/>
            <person name="Jogdeo S."/>
            <person name="Krijgsveld J."/>
            <person name="Kriventseva E.V."/>
            <person name="Kultz D."/>
            <person name="Laforsch C."/>
            <person name="Lindquist E."/>
            <person name="Lopez J."/>
            <person name="Manak J.R."/>
            <person name="Muller J."/>
            <person name="Pangilinan J."/>
            <person name="Patwardhan R.P."/>
            <person name="Pitluck S."/>
            <person name="Pritham E.J."/>
            <person name="Rechtsteiner A."/>
            <person name="Rho M."/>
            <person name="Rogozin I.B."/>
            <person name="Sakarya O."/>
            <person name="Salamov A."/>
            <person name="Schaack S."/>
            <person name="Shapiro H."/>
            <person name="Shiga Y."/>
            <person name="Skalitzky C."/>
            <person name="Smith Z."/>
            <person name="Souvorov A."/>
            <person name="Sung W."/>
            <person name="Tang Z."/>
            <person name="Tsuchiya D."/>
            <person name="Tu H."/>
            <person name="Vos H."/>
            <person name="Wang M."/>
            <person name="Wolf Y.I."/>
            <person name="Yamagata H."/>
            <person name="Yamada T."/>
            <person name="Ye Y."/>
            <person name="Shaw J.R."/>
            <person name="Andrews J."/>
            <person name="Crease T.J."/>
            <person name="Tang H."/>
            <person name="Lucas S.M."/>
            <person name="Robertson H.M."/>
            <person name="Bork P."/>
            <person name="Koonin E.V."/>
            <person name="Zdobnov E.M."/>
            <person name="Grigoriev I.V."/>
            <person name="Lynch M."/>
            <person name="Boore J.L."/>
        </authorList>
    </citation>
    <scope>NUCLEOTIDE SEQUENCE [LARGE SCALE GENOMIC DNA]</scope>
</reference>